<dbReference type="InterPro" id="IPR027417">
    <property type="entry name" value="P-loop_NTPase"/>
</dbReference>
<dbReference type="RefSeq" id="WP_009384946.1">
    <property type="nucleotide sequence ID" value="NZ_AMSQ01000026.1"/>
</dbReference>
<evidence type="ECO:0000313" key="2">
    <source>
        <dbReference type="EMBL" id="EKU45696.1"/>
    </source>
</evidence>
<evidence type="ECO:0000313" key="3">
    <source>
        <dbReference type="Proteomes" id="UP000009885"/>
    </source>
</evidence>
<dbReference type="EMBL" id="AMSQ01000026">
    <property type="protein sequence ID" value="EKU45696.1"/>
    <property type="molecule type" value="Genomic_DNA"/>
</dbReference>
<dbReference type="Gene3D" id="3.40.50.300">
    <property type="entry name" value="P-loop containing nucleotide triphosphate hydrolases"/>
    <property type="match status" value="1"/>
</dbReference>
<dbReference type="Gene3D" id="3.10.590.10">
    <property type="entry name" value="ph1033 like domains"/>
    <property type="match status" value="1"/>
</dbReference>
<dbReference type="OrthoDB" id="2416557at2"/>
<reference evidence="2 3" key="1">
    <citation type="journal article" date="2013" name="Genome Announc.">
        <title>Genome Sequence of Staphylococcus massiliensis Strain S46, Isolated from the Surface of Healthy Human Skin.</title>
        <authorList>
            <person name="Srivastav R."/>
            <person name="Singh A."/>
            <person name="Jangir P.K."/>
            <person name="Kumari C."/>
            <person name="Muduli S."/>
            <person name="Sharma R."/>
        </authorList>
    </citation>
    <scope>NUCLEOTIDE SEQUENCE [LARGE SCALE GENOMIC DNA]</scope>
    <source>
        <strain evidence="2 3">S46</strain>
    </source>
</reference>
<keyword evidence="3" id="KW-1185">Reference proteome</keyword>
<dbReference type="eggNOG" id="COG2947">
    <property type="taxonomic scope" value="Bacteria"/>
</dbReference>
<dbReference type="InterPro" id="IPR002740">
    <property type="entry name" value="EVE_domain"/>
</dbReference>
<sequence>MGLETNYFWLNCGYNRFNHNEPLEGQTTTFESGAHFNPSQGYRAFKQAQVGDKVIFYQVQTNACLLGCGEITRVETGASNKTHVQFKFNESFYRISADYLKRSERLEFRINNMKETLFNKISKEEFDIIYGLGSGQLQIPKYYFLSETDDFTSGEKYTIYTHTINGIKRNGYYNYTQLEIGDKVIFYNKFANQSVIGTGEVSAHIHDKPPIQGRTNSTAIEVIYEQDIEPISLFALNKHPKLKNLYFLQENAKQAIASLTKSQYNAILEMSENGGLKENFSQVSQRQAFANDNDDQLKPFILLMVDKKEEGLKASETLLQKTKANPVFTTGHKDFSEEMLYGCYLPNETGALYYREGFITKLMPRTDRSFLVIDQFDRIDPEIFQTYINVLEGYEMTLPRYDKTGKMVKWSKQKDSFYHFNPNWHIIGVTYDSADTIKSKYSEQFLKYTRIIKVNH</sequence>
<feature type="domain" description="EVE" evidence="1">
    <location>
        <begin position="164"/>
        <end position="270"/>
    </location>
</feature>
<gene>
    <name evidence="2" type="ORF">C273_10852</name>
</gene>
<evidence type="ECO:0000259" key="1">
    <source>
        <dbReference type="Pfam" id="PF01878"/>
    </source>
</evidence>
<organism evidence="2 3">
    <name type="scientific">Staphylococcus massiliensis S46</name>
    <dbReference type="NCBI Taxonomy" id="1229783"/>
    <lineage>
        <taxon>Bacteria</taxon>
        <taxon>Bacillati</taxon>
        <taxon>Bacillota</taxon>
        <taxon>Bacilli</taxon>
        <taxon>Bacillales</taxon>
        <taxon>Staphylococcaceae</taxon>
        <taxon>Staphylococcus</taxon>
    </lineage>
</organism>
<dbReference type="Proteomes" id="UP000009885">
    <property type="component" value="Unassembled WGS sequence"/>
</dbReference>
<protein>
    <recommendedName>
        <fullName evidence="1">EVE domain-containing protein</fullName>
    </recommendedName>
</protein>
<dbReference type="AlphaFoldDB" id="K9AHV5"/>
<dbReference type="PATRIC" id="fig|1229783.3.peg.2158"/>
<dbReference type="Pfam" id="PF01878">
    <property type="entry name" value="EVE"/>
    <property type="match status" value="1"/>
</dbReference>
<name>K9AHV5_9STAP</name>
<dbReference type="SUPFAM" id="SSF88697">
    <property type="entry name" value="PUA domain-like"/>
    <property type="match status" value="2"/>
</dbReference>
<comment type="caution">
    <text evidence="2">The sequence shown here is derived from an EMBL/GenBank/DDBJ whole genome shotgun (WGS) entry which is preliminary data.</text>
</comment>
<accession>K9AHV5</accession>
<dbReference type="STRING" id="1229783.C273_10852"/>
<proteinExistence type="predicted"/>
<dbReference type="InterPro" id="IPR015947">
    <property type="entry name" value="PUA-like_sf"/>
</dbReference>